<sequence length="41" mass="4476">IQTLDDIVAGNDEKLSSILEDALSKQQDISFIAIENEGLTK</sequence>
<proteinExistence type="predicted"/>
<reference evidence="1" key="1">
    <citation type="submission" date="2022-08" db="EMBL/GenBank/DDBJ databases">
        <authorList>
            <person name="Kallberg Y."/>
            <person name="Tangrot J."/>
            <person name="Rosling A."/>
        </authorList>
    </citation>
    <scope>NUCLEOTIDE SEQUENCE</scope>
    <source>
        <strain evidence="1">Wild A</strain>
    </source>
</reference>
<feature type="non-terminal residue" evidence="1">
    <location>
        <position position="1"/>
    </location>
</feature>
<evidence type="ECO:0000313" key="1">
    <source>
        <dbReference type="EMBL" id="CAI2188756.1"/>
    </source>
</evidence>
<comment type="caution">
    <text evidence="1">The sequence shown here is derived from an EMBL/GenBank/DDBJ whole genome shotgun (WGS) entry which is preliminary data.</text>
</comment>
<keyword evidence="2" id="KW-1185">Reference proteome</keyword>
<dbReference type="EMBL" id="CAMKVN010005388">
    <property type="protein sequence ID" value="CAI2188756.1"/>
    <property type="molecule type" value="Genomic_DNA"/>
</dbReference>
<dbReference type="AlphaFoldDB" id="A0A9W4T0U4"/>
<name>A0A9W4T0U4_9GLOM</name>
<dbReference type="Proteomes" id="UP001153678">
    <property type="component" value="Unassembled WGS sequence"/>
</dbReference>
<organism evidence="1 2">
    <name type="scientific">Funneliformis geosporum</name>
    <dbReference type="NCBI Taxonomy" id="1117311"/>
    <lineage>
        <taxon>Eukaryota</taxon>
        <taxon>Fungi</taxon>
        <taxon>Fungi incertae sedis</taxon>
        <taxon>Mucoromycota</taxon>
        <taxon>Glomeromycotina</taxon>
        <taxon>Glomeromycetes</taxon>
        <taxon>Glomerales</taxon>
        <taxon>Glomeraceae</taxon>
        <taxon>Funneliformis</taxon>
    </lineage>
</organism>
<protein>
    <submittedName>
        <fullName evidence="1">12774_t:CDS:1</fullName>
    </submittedName>
</protein>
<accession>A0A9W4T0U4</accession>
<evidence type="ECO:0000313" key="2">
    <source>
        <dbReference type="Proteomes" id="UP001153678"/>
    </source>
</evidence>
<gene>
    <name evidence="1" type="ORF">FWILDA_LOCUS13740</name>
</gene>